<evidence type="ECO:0000313" key="7">
    <source>
        <dbReference type="Proteomes" id="UP000562027"/>
    </source>
</evidence>
<dbReference type="InterPro" id="IPR006913">
    <property type="entry name" value="CENP-V/GFA"/>
</dbReference>
<proteinExistence type="inferred from homology"/>
<keyword evidence="3" id="KW-0862">Zinc</keyword>
<gene>
    <name evidence="6" type="ORF">HNP55_004670</name>
</gene>
<dbReference type="RefSeq" id="WP_184304658.1">
    <property type="nucleotide sequence ID" value="NZ_JACHLP010000014.1"/>
</dbReference>
<keyword evidence="2" id="KW-0479">Metal-binding</keyword>
<evidence type="ECO:0000256" key="1">
    <source>
        <dbReference type="ARBA" id="ARBA00005495"/>
    </source>
</evidence>
<evidence type="ECO:0000259" key="5">
    <source>
        <dbReference type="PROSITE" id="PS51891"/>
    </source>
</evidence>
<protein>
    <recommendedName>
        <fullName evidence="5">CENP-V/GFA domain-containing protein</fullName>
    </recommendedName>
</protein>
<dbReference type="Pfam" id="PF04828">
    <property type="entry name" value="GFA"/>
    <property type="match status" value="1"/>
</dbReference>
<name>A0A840LD71_9BURK</name>
<dbReference type="AlphaFoldDB" id="A0A840LD71"/>
<evidence type="ECO:0000313" key="6">
    <source>
        <dbReference type="EMBL" id="MBB4846116.1"/>
    </source>
</evidence>
<organism evidence="6 7">
    <name type="scientific">Roseateles oligotrophus</name>
    <dbReference type="NCBI Taxonomy" id="1769250"/>
    <lineage>
        <taxon>Bacteria</taxon>
        <taxon>Pseudomonadati</taxon>
        <taxon>Pseudomonadota</taxon>
        <taxon>Betaproteobacteria</taxon>
        <taxon>Burkholderiales</taxon>
        <taxon>Sphaerotilaceae</taxon>
        <taxon>Roseateles</taxon>
    </lineage>
</organism>
<dbReference type="PROSITE" id="PS51891">
    <property type="entry name" value="CENP_V_GFA"/>
    <property type="match status" value="1"/>
</dbReference>
<dbReference type="GO" id="GO:0046872">
    <property type="term" value="F:metal ion binding"/>
    <property type="evidence" value="ECO:0007669"/>
    <property type="project" value="UniProtKB-KW"/>
</dbReference>
<keyword evidence="4" id="KW-0456">Lyase</keyword>
<dbReference type="PANTHER" id="PTHR33337:SF40">
    <property type="entry name" value="CENP-V_GFA DOMAIN-CONTAINING PROTEIN-RELATED"/>
    <property type="match status" value="1"/>
</dbReference>
<comment type="similarity">
    <text evidence="1">Belongs to the Gfa family.</text>
</comment>
<accession>A0A840LD71</accession>
<dbReference type="Gene3D" id="3.90.1590.10">
    <property type="entry name" value="glutathione-dependent formaldehyde- activating enzyme (gfa)"/>
    <property type="match status" value="1"/>
</dbReference>
<dbReference type="InterPro" id="IPR011057">
    <property type="entry name" value="Mss4-like_sf"/>
</dbReference>
<reference evidence="6 7" key="1">
    <citation type="submission" date="2020-08" db="EMBL/GenBank/DDBJ databases">
        <title>Functional genomics of gut bacteria from endangered species of beetles.</title>
        <authorList>
            <person name="Carlos-Shanley C."/>
        </authorList>
    </citation>
    <scope>NUCLEOTIDE SEQUENCE [LARGE SCALE GENOMIC DNA]</scope>
    <source>
        <strain evidence="6 7">S00239</strain>
    </source>
</reference>
<sequence length="136" mass="14964">MKVTGACHCGRIRFEAEADPSKVLICHCLDCQILTGTAFRLVIPAALDSFMLDGEPRRYVRTGDSGARRIQAFCGDCGSQLFAMAEQGASQVNLRVGVLDQRQQLTPALQIWRRSALPWLGELGQVAACERQELLD</sequence>
<dbReference type="Proteomes" id="UP000562027">
    <property type="component" value="Unassembled WGS sequence"/>
</dbReference>
<dbReference type="GO" id="GO:0016846">
    <property type="term" value="F:carbon-sulfur lyase activity"/>
    <property type="evidence" value="ECO:0007669"/>
    <property type="project" value="InterPro"/>
</dbReference>
<dbReference type="SUPFAM" id="SSF51316">
    <property type="entry name" value="Mss4-like"/>
    <property type="match status" value="1"/>
</dbReference>
<dbReference type="EMBL" id="JACHLP010000014">
    <property type="protein sequence ID" value="MBB4846116.1"/>
    <property type="molecule type" value="Genomic_DNA"/>
</dbReference>
<evidence type="ECO:0000256" key="3">
    <source>
        <dbReference type="ARBA" id="ARBA00022833"/>
    </source>
</evidence>
<comment type="caution">
    <text evidence="6">The sequence shown here is derived from an EMBL/GenBank/DDBJ whole genome shotgun (WGS) entry which is preliminary data.</text>
</comment>
<feature type="domain" description="CENP-V/GFA" evidence="5">
    <location>
        <begin position="3"/>
        <end position="120"/>
    </location>
</feature>
<keyword evidence="7" id="KW-1185">Reference proteome</keyword>
<evidence type="ECO:0000256" key="2">
    <source>
        <dbReference type="ARBA" id="ARBA00022723"/>
    </source>
</evidence>
<evidence type="ECO:0000256" key="4">
    <source>
        <dbReference type="ARBA" id="ARBA00023239"/>
    </source>
</evidence>
<dbReference type="PANTHER" id="PTHR33337">
    <property type="entry name" value="GFA DOMAIN-CONTAINING PROTEIN"/>
    <property type="match status" value="1"/>
</dbReference>